<dbReference type="InterPro" id="IPR013830">
    <property type="entry name" value="SGNH_hydro"/>
</dbReference>
<dbReference type="RefSeq" id="WP_087884426.1">
    <property type="nucleotide sequence ID" value="NZ_CP021748.1"/>
</dbReference>
<dbReference type="Proteomes" id="UP000195880">
    <property type="component" value="Chromosome"/>
</dbReference>
<protein>
    <recommendedName>
        <fullName evidence="2">SGNH hydrolase-type esterase domain-containing protein</fullName>
    </recommendedName>
</protein>
<name>A0A1Z1WC78_9ACTN</name>
<feature type="compositionally biased region" description="Polar residues" evidence="1">
    <location>
        <begin position="1"/>
        <end position="22"/>
    </location>
</feature>
<dbReference type="InterPro" id="IPR053140">
    <property type="entry name" value="GDSL_Rv0518-like"/>
</dbReference>
<proteinExistence type="predicted"/>
<feature type="domain" description="SGNH hydrolase-type esterase" evidence="2">
    <location>
        <begin position="259"/>
        <end position="453"/>
    </location>
</feature>
<dbReference type="KEGG" id="salf:SMD44_03461"/>
<dbReference type="SUPFAM" id="SSF52266">
    <property type="entry name" value="SGNH hydrolase"/>
    <property type="match status" value="1"/>
</dbReference>
<dbReference type="PANTHER" id="PTHR43784:SF2">
    <property type="entry name" value="GDSL-LIKE LIPASE_ACYLHYDROLASE, PUTATIVE (AFU_ORTHOLOGUE AFUA_2G00820)-RELATED"/>
    <property type="match status" value="1"/>
</dbReference>
<dbReference type="Pfam" id="PF13472">
    <property type="entry name" value="Lipase_GDSL_2"/>
    <property type="match status" value="1"/>
</dbReference>
<keyword evidence="4" id="KW-1185">Reference proteome</keyword>
<dbReference type="CDD" id="cd01830">
    <property type="entry name" value="XynE_like"/>
    <property type="match status" value="1"/>
</dbReference>
<feature type="region of interest" description="Disordered" evidence="1">
    <location>
        <begin position="1"/>
        <end position="27"/>
    </location>
</feature>
<accession>A0A1Z1WC78</accession>
<feature type="region of interest" description="Disordered" evidence="1">
    <location>
        <begin position="45"/>
        <end position="86"/>
    </location>
</feature>
<dbReference type="EMBL" id="CP021748">
    <property type="protein sequence ID" value="ARX84027.1"/>
    <property type="molecule type" value="Genomic_DNA"/>
</dbReference>
<dbReference type="InterPro" id="IPR036514">
    <property type="entry name" value="SGNH_hydro_sf"/>
</dbReference>
<dbReference type="OrthoDB" id="1828825at2"/>
<sequence>MTGRNTSKGRNNTSKGPNTSKGSARRAGAALLATATLAALPVVGAQGLTGPSGATAAERDSATYKSRTAYESRQGPAKSWSWQGGWAASPQAPTEVFTPNWSKQGFENHTVRQVVRVSKGGTKARIELSNRYGTKPLRIVGATIARTAEGAAVEGGSVRKLAFGKGGSVTIPAGGKVYSDGVPFAVKALESLTVTLYLAEPTGPATFHMQSSATSYRAQGDHTADRGGAAFTETSDSWYYLSGVEVSGKGTARRDSVVAFGDSITDGTGSTLDTDNRYPDELAERFAAAGKPRSVLNHGISGNQVTNDTSWAGEKGVVRFKKDVLSEPNVGTVIVLEGINDIGGSGPSYPGGPTPEVSVRQLIDGHRSLIRQAHARGIKVVGATLTPVKGSFYDTPANEAKRDAVNDWIRTSGAYDEVVDLDRAIADPADPDRIAPAYDSGDALHPNDAGYKAMAAAVDLRTL</sequence>
<gene>
    <name evidence="3" type="ORF">SMD44_03461</name>
</gene>
<evidence type="ECO:0000256" key="1">
    <source>
        <dbReference type="SAM" id="MobiDB-lite"/>
    </source>
</evidence>
<evidence type="ECO:0000313" key="3">
    <source>
        <dbReference type="EMBL" id="ARX84027.1"/>
    </source>
</evidence>
<dbReference type="AlphaFoldDB" id="A0A1Z1WC78"/>
<reference evidence="3 4" key="1">
    <citation type="submission" date="2017-05" db="EMBL/GenBank/DDBJ databases">
        <title>Streptomyces alboflavus Genome sequencing and assembly.</title>
        <authorList>
            <person name="Wang Y."/>
            <person name="Du B."/>
            <person name="Ding Y."/>
            <person name="Liu H."/>
            <person name="Hou Q."/>
            <person name="Liu K."/>
            <person name="Wang C."/>
            <person name="Yao L."/>
        </authorList>
    </citation>
    <scope>NUCLEOTIDE SEQUENCE [LARGE SCALE GENOMIC DNA]</scope>
    <source>
        <strain evidence="3 4">MDJK44</strain>
    </source>
</reference>
<dbReference type="Gene3D" id="3.40.50.1110">
    <property type="entry name" value="SGNH hydrolase"/>
    <property type="match status" value="1"/>
</dbReference>
<dbReference type="PANTHER" id="PTHR43784">
    <property type="entry name" value="GDSL-LIKE LIPASE/ACYLHYDROLASE, PUTATIVE (AFU_ORTHOLOGUE AFUA_2G00820)-RELATED"/>
    <property type="match status" value="1"/>
</dbReference>
<evidence type="ECO:0000259" key="2">
    <source>
        <dbReference type="Pfam" id="PF13472"/>
    </source>
</evidence>
<organism evidence="3 4">
    <name type="scientific">Streptomyces alboflavus</name>
    <dbReference type="NCBI Taxonomy" id="67267"/>
    <lineage>
        <taxon>Bacteria</taxon>
        <taxon>Bacillati</taxon>
        <taxon>Actinomycetota</taxon>
        <taxon>Actinomycetes</taxon>
        <taxon>Kitasatosporales</taxon>
        <taxon>Streptomycetaceae</taxon>
        <taxon>Streptomyces</taxon>
    </lineage>
</organism>
<evidence type="ECO:0000313" key="4">
    <source>
        <dbReference type="Proteomes" id="UP000195880"/>
    </source>
</evidence>